<dbReference type="NCBIfam" id="NF002346">
    <property type="entry name" value="PRK01305.2-3"/>
    <property type="match status" value="1"/>
</dbReference>
<comment type="catalytic activity">
    <reaction evidence="4">
        <text>N-terminal L-aspartyl-[protein] + L-leucyl-tRNA(Leu) = N-terminal L-leucyl-L-aspartyl-[protein] + tRNA(Leu) + H(+)</text>
        <dbReference type="Rhea" id="RHEA:50420"/>
        <dbReference type="Rhea" id="RHEA-COMP:9613"/>
        <dbReference type="Rhea" id="RHEA-COMP:9622"/>
        <dbReference type="Rhea" id="RHEA-COMP:12669"/>
        <dbReference type="Rhea" id="RHEA-COMP:12674"/>
        <dbReference type="ChEBI" id="CHEBI:15378"/>
        <dbReference type="ChEBI" id="CHEBI:64720"/>
        <dbReference type="ChEBI" id="CHEBI:78442"/>
        <dbReference type="ChEBI" id="CHEBI:78494"/>
        <dbReference type="ChEBI" id="CHEBI:133042"/>
        <dbReference type="EC" id="2.3.2.29"/>
    </reaction>
</comment>
<evidence type="ECO:0000313" key="8">
    <source>
        <dbReference type="Proteomes" id="UP000648239"/>
    </source>
</evidence>
<evidence type="ECO:0000313" key="7">
    <source>
        <dbReference type="EMBL" id="MBD3868023.1"/>
    </source>
</evidence>
<dbReference type="InterPro" id="IPR030700">
    <property type="entry name" value="N-end_Aminoacyl_Trfase"/>
</dbReference>
<dbReference type="PIRSF" id="PIRSF037208">
    <property type="entry name" value="ATE_pro_prd"/>
    <property type="match status" value="1"/>
</dbReference>
<dbReference type="GO" id="GO:0005737">
    <property type="term" value="C:cytoplasm"/>
    <property type="evidence" value="ECO:0007669"/>
    <property type="project" value="UniProtKB-SubCell"/>
</dbReference>
<dbReference type="PANTHER" id="PTHR21367">
    <property type="entry name" value="ARGININE-TRNA-PROTEIN TRANSFERASE 1"/>
    <property type="match status" value="1"/>
</dbReference>
<evidence type="ECO:0000256" key="3">
    <source>
        <dbReference type="ARBA" id="ARBA00023315"/>
    </source>
</evidence>
<dbReference type="GO" id="GO:0071596">
    <property type="term" value="P:ubiquitin-dependent protein catabolic process via the N-end rule pathway"/>
    <property type="evidence" value="ECO:0007669"/>
    <property type="project" value="InterPro"/>
</dbReference>
<feature type="domain" description="N-end aminoacyl transferase N-terminal" evidence="5">
    <location>
        <begin position="13"/>
        <end position="81"/>
    </location>
</feature>
<evidence type="ECO:0000256" key="1">
    <source>
        <dbReference type="ARBA" id="ARBA00022490"/>
    </source>
</evidence>
<dbReference type="InterPro" id="IPR007471">
    <property type="entry name" value="N-end_Aminoacyl_Trfase_N"/>
</dbReference>
<comment type="subcellular location">
    <subcellularLocation>
        <location evidence="4">Cytoplasm</location>
    </subcellularLocation>
</comment>
<dbReference type="Pfam" id="PF04376">
    <property type="entry name" value="ATE_N"/>
    <property type="match status" value="1"/>
</dbReference>
<dbReference type="GO" id="GO:0004057">
    <property type="term" value="F:arginyl-tRNA--protein transferase activity"/>
    <property type="evidence" value="ECO:0007669"/>
    <property type="project" value="InterPro"/>
</dbReference>
<reference evidence="7 8" key="1">
    <citation type="submission" date="2020-08" db="EMBL/GenBank/DDBJ databases">
        <title>Acidobacteriota in marine sediments use diverse sulfur dissimilation pathways.</title>
        <authorList>
            <person name="Wasmund K."/>
        </authorList>
    </citation>
    <scope>NUCLEOTIDE SEQUENCE [LARGE SCALE GENOMIC DNA]</scope>
    <source>
        <strain evidence="7">MAG AM4</strain>
    </source>
</reference>
<dbReference type="InterPro" id="IPR016181">
    <property type="entry name" value="Acyl_CoA_acyltransferase"/>
</dbReference>
<feature type="domain" description="N-end rule aminoacyl transferase C-terminal" evidence="6">
    <location>
        <begin position="102"/>
        <end position="227"/>
    </location>
</feature>
<comment type="function">
    <text evidence="4">Functions in the N-end rule pathway of protein degradation where it conjugates Leu from its aminoacyl-tRNA to the N-termini of proteins containing an N-terminal aspartate or glutamate.</text>
</comment>
<evidence type="ECO:0000256" key="2">
    <source>
        <dbReference type="ARBA" id="ARBA00022679"/>
    </source>
</evidence>
<protein>
    <recommendedName>
        <fullName evidence="4">Aspartate/glutamate leucyltransferase</fullName>
        <ecNumber evidence="4">2.3.2.29</ecNumber>
    </recommendedName>
</protein>
<dbReference type="Pfam" id="PF04377">
    <property type="entry name" value="ATE_C"/>
    <property type="match status" value="1"/>
</dbReference>
<dbReference type="InterPro" id="IPR017138">
    <property type="entry name" value="Asp_Glu_LeuTrfase"/>
</dbReference>
<comment type="similarity">
    <text evidence="4">Belongs to the R-transferase family. Bpt subfamily.</text>
</comment>
<name>A0A8J7CLF2_9BACT</name>
<comment type="caution">
    <text evidence="7">The sequence shown here is derived from an EMBL/GenBank/DDBJ whole genome shotgun (WGS) entry which is preliminary data.</text>
</comment>
<sequence>MEVLQHFVSDDTRCSYLPAQTARLDHLLLLDITPDVLERFLERGWRRFGAVYFRPVCQACHECVPIRLPVDRFAPSRSQARARNSSTLRLEIGKPQVTPGRIELCNRWQRSQGARRSWDNQEMDERRYFLEFAIPHPAAMEFAYYDDDGDQPRLVAVGLVDRMPNAVSAVYTYYDPDYASRSPGTRCILDQVDYARDHGLSFVYLGYRVLGCRSSEYKARFRPHELLTGRPGPEDEPVWVEGD</sequence>
<dbReference type="AlphaFoldDB" id="A0A8J7CLF2"/>
<organism evidence="7 8">
    <name type="scientific">Candidatus Polarisedimenticola svalbardensis</name>
    <dbReference type="NCBI Taxonomy" id="2886004"/>
    <lineage>
        <taxon>Bacteria</taxon>
        <taxon>Pseudomonadati</taxon>
        <taxon>Acidobacteriota</taxon>
        <taxon>Candidatus Polarisedimenticolia</taxon>
        <taxon>Candidatus Polarisedimenticolales</taxon>
        <taxon>Candidatus Polarisedimenticolaceae</taxon>
        <taxon>Candidatus Polarisedimenticola</taxon>
    </lineage>
</organism>
<gene>
    <name evidence="4" type="primary">bpt</name>
    <name evidence="7" type="ORF">IFK94_07855</name>
</gene>
<evidence type="ECO:0000256" key="4">
    <source>
        <dbReference type="HAMAP-Rule" id="MF_00689"/>
    </source>
</evidence>
<dbReference type="InterPro" id="IPR007472">
    <property type="entry name" value="N-end_Aminoacyl_Trfase_C"/>
</dbReference>
<evidence type="ECO:0000259" key="5">
    <source>
        <dbReference type="Pfam" id="PF04376"/>
    </source>
</evidence>
<accession>A0A8J7CLF2</accession>
<dbReference type="HAMAP" id="MF_00689">
    <property type="entry name" value="Bpt"/>
    <property type="match status" value="1"/>
</dbReference>
<keyword evidence="1 4" id="KW-0963">Cytoplasm</keyword>
<dbReference type="PANTHER" id="PTHR21367:SF1">
    <property type="entry name" value="ARGINYL-TRNA--PROTEIN TRANSFERASE 1"/>
    <property type="match status" value="1"/>
</dbReference>
<comment type="catalytic activity">
    <reaction evidence="4">
        <text>N-terminal L-glutamyl-[protein] + L-leucyl-tRNA(Leu) = N-terminal L-leucyl-L-glutamyl-[protein] + tRNA(Leu) + H(+)</text>
        <dbReference type="Rhea" id="RHEA:50412"/>
        <dbReference type="Rhea" id="RHEA-COMP:9613"/>
        <dbReference type="Rhea" id="RHEA-COMP:9622"/>
        <dbReference type="Rhea" id="RHEA-COMP:12664"/>
        <dbReference type="Rhea" id="RHEA-COMP:12668"/>
        <dbReference type="ChEBI" id="CHEBI:15378"/>
        <dbReference type="ChEBI" id="CHEBI:64721"/>
        <dbReference type="ChEBI" id="CHEBI:78442"/>
        <dbReference type="ChEBI" id="CHEBI:78494"/>
        <dbReference type="ChEBI" id="CHEBI:133041"/>
        <dbReference type="EC" id="2.3.2.29"/>
    </reaction>
</comment>
<dbReference type="Proteomes" id="UP000648239">
    <property type="component" value="Unassembled WGS sequence"/>
</dbReference>
<dbReference type="EMBL" id="JACXWD010000020">
    <property type="protein sequence ID" value="MBD3868023.1"/>
    <property type="molecule type" value="Genomic_DNA"/>
</dbReference>
<keyword evidence="2 4" id="KW-0808">Transferase</keyword>
<keyword evidence="3 4" id="KW-0012">Acyltransferase</keyword>
<dbReference type="EC" id="2.3.2.29" evidence="4"/>
<dbReference type="GO" id="GO:0008914">
    <property type="term" value="F:leucyl-tRNA--protein transferase activity"/>
    <property type="evidence" value="ECO:0007669"/>
    <property type="project" value="UniProtKB-UniRule"/>
</dbReference>
<proteinExistence type="inferred from homology"/>
<dbReference type="SUPFAM" id="SSF55729">
    <property type="entry name" value="Acyl-CoA N-acyltransferases (Nat)"/>
    <property type="match status" value="1"/>
</dbReference>
<evidence type="ECO:0000259" key="6">
    <source>
        <dbReference type="Pfam" id="PF04377"/>
    </source>
</evidence>